<dbReference type="RefSeq" id="WP_346823943.1">
    <property type="nucleotide sequence ID" value="NZ_JBDKWZ010000020.1"/>
</dbReference>
<dbReference type="PANTHER" id="PTHR33507:SF3">
    <property type="entry name" value="INNER MEMBRANE PROTEIN YBBJ"/>
    <property type="match status" value="1"/>
</dbReference>
<organism evidence="7 8">
    <name type="scientific">Rapidithrix thailandica</name>
    <dbReference type="NCBI Taxonomy" id="413964"/>
    <lineage>
        <taxon>Bacteria</taxon>
        <taxon>Pseudomonadati</taxon>
        <taxon>Bacteroidota</taxon>
        <taxon>Cytophagia</taxon>
        <taxon>Cytophagales</taxon>
        <taxon>Flammeovirgaceae</taxon>
        <taxon>Rapidithrix</taxon>
    </lineage>
</organism>
<evidence type="ECO:0000256" key="1">
    <source>
        <dbReference type="ARBA" id="ARBA00004141"/>
    </source>
</evidence>
<dbReference type="Pfam" id="PF01957">
    <property type="entry name" value="NfeD"/>
    <property type="match status" value="1"/>
</dbReference>
<proteinExistence type="predicted"/>
<evidence type="ECO:0000256" key="3">
    <source>
        <dbReference type="ARBA" id="ARBA00022989"/>
    </source>
</evidence>
<dbReference type="PANTHER" id="PTHR33507">
    <property type="entry name" value="INNER MEMBRANE PROTEIN YBBJ"/>
    <property type="match status" value="1"/>
</dbReference>
<evidence type="ECO:0000259" key="6">
    <source>
        <dbReference type="Pfam" id="PF01957"/>
    </source>
</evidence>
<evidence type="ECO:0000256" key="2">
    <source>
        <dbReference type="ARBA" id="ARBA00022692"/>
    </source>
</evidence>
<dbReference type="InterPro" id="IPR052165">
    <property type="entry name" value="Membrane_assoc_protease"/>
</dbReference>
<evidence type="ECO:0000313" key="7">
    <source>
        <dbReference type="EMBL" id="MEN7551162.1"/>
    </source>
</evidence>
<dbReference type="InterPro" id="IPR012340">
    <property type="entry name" value="NA-bd_OB-fold"/>
</dbReference>
<evidence type="ECO:0000313" key="8">
    <source>
        <dbReference type="Proteomes" id="UP001403385"/>
    </source>
</evidence>
<feature type="domain" description="NfeD-like C-terminal" evidence="6">
    <location>
        <begin position="101"/>
        <end position="152"/>
    </location>
</feature>
<evidence type="ECO:0000256" key="5">
    <source>
        <dbReference type="SAM" id="Phobius"/>
    </source>
</evidence>
<keyword evidence="2 5" id="KW-0812">Transmembrane</keyword>
<evidence type="ECO:0000256" key="4">
    <source>
        <dbReference type="ARBA" id="ARBA00023136"/>
    </source>
</evidence>
<dbReference type="GO" id="GO:0005886">
    <property type="term" value="C:plasma membrane"/>
    <property type="evidence" value="ECO:0007669"/>
    <property type="project" value="TreeGrafter"/>
</dbReference>
<dbReference type="Proteomes" id="UP001403385">
    <property type="component" value="Unassembled WGS sequence"/>
</dbReference>
<reference evidence="7 8" key="1">
    <citation type="submission" date="2024-04" db="EMBL/GenBank/DDBJ databases">
        <title>Novel genus in family Flammeovirgaceae.</title>
        <authorList>
            <person name="Nguyen T.H."/>
            <person name="Vuong T.Q."/>
            <person name="Le H."/>
            <person name="Kim S.-G."/>
        </authorList>
    </citation>
    <scope>NUCLEOTIDE SEQUENCE [LARGE SCALE GENOMIC DNA]</scope>
    <source>
        <strain evidence="7 8">JCM 23209</strain>
    </source>
</reference>
<feature type="transmembrane region" description="Helical" evidence="5">
    <location>
        <begin position="6"/>
        <end position="25"/>
    </location>
</feature>
<name>A0AAW9S4Q0_9BACT</name>
<comment type="caution">
    <text evidence="7">The sequence shown here is derived from an EMBL/GenBank/DDBJ whole genome shotgun (WGS) entry which is preliminary data.</text>
</comment>
<protein>
    <submittedName>
        <fullName evidence="7">NfeD family protein</fullName>
    </submittedName>
</protein>
<keyword evidence="4 5" id="KW-0472">Membrane</keyword>
<gene>
    <name evidence="7" type="ORF">AAG747_24785</name>
</gene>
<feature type="transmembrane region" description="Helical" evidence="5">
    <location>
        <begin position="30"/>
        <end position="50"/>
    </location>
</feature>
<comment type="subcellular location">
    <subcellularLocation>
        <location evidence="1">Membrane</location>
        <topology evidence="1">Multi-pass membrane protein</topology>
    </subcellularLocation>
</comment>
<accession>A0AAW9S4Q0</accession>
<dbReference type="EMBL" id="JBDKWZ010000020">
    <property type="protein sequence ID" value="MEN7551162.1"/>
    <property type="molecule type" value="Genomic_DNA"/>
</dbReference>
<sequence length="156" mass="16921">MAEWVTVISLILFGVFLIIVEVIFIPGTTFVGVIGSISAIIGVVLGYRYFGSATGTWIMVSTLTVSGTALYYSFKSGAWDKLALKQVIESKVNEDDETITLGTEGITVSALRPIGSAEFDDEVREVRTMGNFLDVGTKVKVVRVEGRKIYVEAIVS</sequence>
<dbReference type="InterPro" id="IPR002810">
    <property type="entry name" value="NfeD-like_C"/>
</dbReference>
<dbReference type="Gene3D" id="2.40.50.140">
    <property type="entry name" value="Nucleic acid-binding proteins"/>
    <property type="match status" value="1"/>
</dbReference>
<keyword evidence="3 5" id="KW-1133">Transmembrane helix</keyword>
<keyword evidence="8" id="KW-1185">Reference proteome</keyword>
<dbReference type="AlphaFoldDB" id="A0AAW9S4Q0"/>